<dbReference type="Gene3D" id="3.90.550.10">
    <property type="entry name" value="Spore Coat Polysaccharide Biosynthesis Protein SpsA, Chain A"/>
    <property type="match status" value="1"/>
</dbReference>
<proteinExistence type="predicted"/>
<dbReference type="Proteomes" id="UP001240777">
    <property type="component" value="Unassembled WGS sequence"/>
</dbReference>
<gene>
    <name evidence="1" type="ORF">Q5I04_06735</name>
    <name evidence="2" type="ORF">Q5I06_07065</name>
</gene>
<sequence>MSVVYGDTTFINKGKYLKIPAKKKSAYIMPFCHQSVFVKTELLKQHHFDTSFKICADNDFFIKIAKEGHKFYKIDEIIAVYNFEGLSSNKPFRLFFENLRIAQKYNKLSFLFCIPSLCSLSLKFFIKSFIPSSVTTKIKASLYDKS</sequence>
<dbReference type="EMBL" id="JAUYZK010000011">
    <property type="protein sequence ID" value="MDP2539530.1"/>
    <property type="molecule type" value="Genomic_DNA"/>
</dbReference>
<evidence type="ECO:0008006" key="5">
    <source>
        <dbReference type="Google" id="ProtNLM"/>
    </source>
</evidence>
<dbReference type="RefSeq" id="WP_305517444.1">
    <property type="nucleotide sequence ID" value="NZ_JAUPEV010000011.1"/>
</dbReference>
<reference evidence="1 3" key="3">
    <citation type="journal article" date="2024" name="Syst. Appl. Microbiol.">
        <title>Helicobacter cappadocius sp. nov., from lizards: The first psychrotrophic Helicobacter species.</title>
        <authorList>
            <person name="Aydin F."/>
            <person name="Tarhane S."/>
            <person name="Karakaya E."/>
            <person name="Abay S."/>
            <person name="Kayman T."/>
            <person name="Guran O."/>
            <person name="Bozkurt E."/>
            <person name="Uzum N."/>
            <person name="Avci A."/>
            <person name="Olgun K."/>
            <person name="Jablonski D."/>
            <person name="Guran C."/>
            <person name="Burcin Saticioglu I."/>
        </authorList>
    </citation>
    <scope>NUCLEOTIDE SEQUENCE [LARGE SCALE GENOMIC DNA]</scope>
    <source>
        <strain evidence="1">Faydin-H75</strain>
        <strain evidence="3">faydin-H76</strain>
    </source>
</reference>
<dbReference type="SUPFAM" id="SSF53448">
    <property type="entry name" value="Nucleotide-diphospho-sugar transferases"/>
    <property type="match status" value="1"/>
</dbReference>
<accession>A0AA90PWE1</accession>
<evidence type="ECO:0000313" key="4">
    <source>
        <dbReference type="Proteomes" id="UP001240777"/>
    </source>
</evidence>
<organism evidence="2 3">
    <name type="scientific">Helicobacter cappadocius</name>
    <dbReference type="NCBI Taxonomy" id="3063998"/>
    <lineage>
        <taxon>Bacteria</taxon>
        <taxon>Pseudomonadati</taxon>
        <taxon>Campylobacterota</taxon>
        <taxon>Epsilonproteobacteria</taxon>
        <taxon>Campylobacterales</taxon>
        <taxon>Helicobacteraceae</taxon>
        <taxon>Helicobacter</taxon>
    </lineage>
</organism>
<reference evidence="1" key="2">
    <citation type="submission" date="2023-07" db="EMBL/GenBank/DDBJ databases">
        <authorList>
            <person name="Aydin F."/>
            <person name="Tarhane S."/>
            <person name="Saticioglu I.B."/>
            <person name="Karakaya E."/>
            <person name="Abay S."/>
            <person name="Guran O."/>
            <person name="Bozkurt E."/>
            <person name="Uzum N."/>
            <person name="Olgun K."/>
            <person name="Jablonski D."/>
        </authorList>
    </citation>
    <scope>NUCLEOTIDE SEQUENCE</scope>
    <source>
        <strain evidence="1">Faydin-H75</strain>
    </source>
</reference>
<protein>
    <recommendedName>
        <fullName evidence="5">Glycosyltransferase</fullName>
    </recommendedName>
</protein>
<name>A0AA90PWE1_9HELI</name>
<dbReference type="EMBL" id="JAUPEV010000011">
    <property type="protein sequence ID" value="MDO7253602.1"/>
    <property type="molecule type" value="Genomic_DNA"/>
</dbReference>
<keyword evidence="4" id="KW-1185">Reference proteome</keyword>
<dbReference type="Proteomes" id="UP001177258">
    <property type="component" value="Unassembled WGS sequence"/>
</dbReference>
<reference evidence="2 4" key="1">
    <citation type="submission" date="2023-07" db="EMBL/GenBank/DDBJ databases">
        <title>Unpublished Manusciprt.</title>
        <authorList>
            <person name="Aydin F."/>
            <person name="Tarhane S."/>
            <person name="Saticioglu I.B."/>
            <person name="Karakaya E."/>
            <person name="Abay S."/>
            <person name="Guran O."/>
            <person name="Bozkurt E."/>
            <person name="Uzum N."/>
            <person name="Olgun K."/>
            <person name="Jablonski D."/>
        </authorList>
    </citation>
    <scope>NUCLEOTIDE SEQUENCE</scope>
    <source>
        <strain evidence="4">faydin-H75</strain>
        <strain evidence="2">Faydin-H76</strain>
    </source>
</reference>
<dbReference type="AlphaFoldDB" id="A0AA90PWE1"/>
<comment type="caution">
    <text evidence="2">The sequence shown here is derived from an EMBL/GenBank/DDBJ whole genome shotgun (WGS) entry which is preliminary data.</text>
</comment>
<dbReference type="InterPro" id="IPR029044">
    <property type="entry name" value="Nucleotide-diphossugar_trans"/>
</dbReference>
<evidence type="ECO:0000313" key="1">
    <source>
        <dbReference type="EMBL" id="MDO7253602.1"/>
    </source>
</evidence>
<evidence type="ECO:0000313" key="2">
    <source>
        <dbReference type="EMBL" id="MDP2539530.1"/>
    </source>
</evidence>
<evidence type="ECO:0000313" key="3">
    <source>
        <dbReference type="Proteomes" id="UP001177258"/>
    </source>
</evidence>